<evidence type="ECO:0000259" key="4">
    <source>
        <dbReference type="SMART" id="SM00656"/>
    </source>
</evidence>
<dbReference type="InterPro" id="IPR002022">
    <property type="entry name" value="Pec_lyase"/>
</dbReference>
<dbReference type="InterPro" id="IPR012334">
    <property type="entry name" value="Pectin_lyas_fold"/>
</dbReference>
<protein>
    <submittedName>
        <fullName evidence="5">Pectate lyase</fullName>
    </submittedName>
</protein>
<dbReference type="InterPro" id="IPR045032">
    <property type="entry name" value="PEL"/>
</dbReference>
<sequence>MFHAPIRTRRPGTALLPPALRALRLAAAAAAATVMACACGGEGAAAQAATAPAGSIDSLGATGWASYGTPTTGGQGAAAERTYTVANRNELIQALYGNTAVIAPDGWVQGTPDKAPKIIRIRGTIDLNVDGRLRPYTPDRYVAGSCASTVHGYTSQAGLWSDYLAAYRPGIWGNTRPVSGRPEDARACAADLQRRVVAISVPDNTSLLGIGTDARILHGNLLLGTPEAPVANIVIRNIAFEDAFDDFPQWDPTDSSDGRWNSEYDLVSVAHATHVWIDHNTFSDGDRHDHAFPSVWQETVHGTDYRGSDFKVQHHDGLVDVTRHGNYVTLSNNHFHDHEKAFLIGGTDTPGADSGNPRMLKVTFSGNHFQNLRQRQARVRYGMVHFYNNYYENTRDTPAEYPWLAGITLGQSGKVHAENNVVSLAGADRPARPADVANARISEARMQGCTGLFSSGECASTFHDSGTVLNGQTVDLTATVRGSSALVTASAWKPSDFYHYELDGTADLPARVTACAGAGKLEGPASQR</sequence>
<dbReference type="GO" id="GO:0005576">
    <property type="term" value="C:extracellular region"/>
    <property type="evidence" value="ECO:0007669"/>
    <property type="project" value="UniProtKB-SubCell"/>
</dbReference>
<dbReference type="PANTHER" id="PTHR31683:SF18">
    <property type="entry name" value="PECTATE LYASE 21-RELATED"/>
    <property type="match status" value="1"/>
</dbReference>
<comment type="subcellular location">
    <subcellularLocation>
        <location evidence="2">Secreted</location>
    </subcellularLocation>
</comment>
<proteinExistence type="inferred from homology"/>
<evidence type="ECO:0000313" key="5">
    <source>
        <dbReference type="EMBL" id="SDO96742.1"/>
    </source>
</evidence>
<reference evidence="6" key="1">
    <citation type="submission" date="2016-10" db="EMBL/GenBank/DDBJ databases">
        <authorList>
            <person name="Varghese N."/>
            <person name="Submissions S."/>
        </authorList>
    </citation>
    <scope>NUCLEOTIDE SEQUENCE [LARGE SCALE GENOMIC DNA]</scope>
    <source>
        <strain evidence="6">DSM 17101</strain>
    </source>
</reference>
<gene>
    <name evidence="5" type="ORF">SAMN04489708_105174</name>
</gene>
<dbReference type="GO" id="GO:0000272">
    <property type="term" value="P:polysaccharide catabolic process"/>
    <property type="evidence" value="ECO:0007669"/>
    <property type="project" value="UniProtKB-KW"/>
</dbReference>
<keyword evidence="2" id="KW-0119">Carbohydrate metabolism</keyword>
<dbReference type="SUPFAM" id="SSF51126">
    <property type="entry name" value="Pectin lyase-like"/>
    <property type="match status" value="1"/>
</dbReference>
<dbReference type="Pfam" id="PF00544">
    <property type="entry name" value="Pectate_lyase_4"/>
    <property type="match status" value="1"/>
</dbReference>
<comment type="similarity">
    <text evidence="2">Belongs to the polysaccharide lyase 1 family.</text>
</comment>
<dbReference type="AlphaFoldDB" id="A0A1H0NVF9"/>
<dbReference type="RefSeq" id="WP_092832890.1">
    <property type="nucleotide sequence ID" value="NZ_FNJL01000005.1"/>
</dbReference>
<dbReference type="Gene3D" id="2.160.20.10">
    <property type="entry name" value="Single-stranded right-handed beta-helix, Pectin lyase-like"/>
    <property type="match status" value="1"/>
</dbReference>
<name>A0A1H0NVF9_9BURK</name>
<keyword evidence="3" id="KW-0732">Signal</keyword>
<organism evidence="5 6">
    <name type="scientific">Paracidovorax cattleyae</name>
    <dbReference type="NCBI Taxonomy" id="80868"/>
    <lineage>
        <taxon>Bacteria</taxon>
        <taxon>Pseudomonadati</taxon>
        <taxon>Pseudomonadota</taxon>
        <taxon>Betaproteobacteria</taxon>
        <taxon>Burkholderiales</taxon>
        <taxon>Comamonadaceae</taxon>
        <taxon>Paracidovorax</taxon>
    </lineage>
</organism>
<keyword evidence="6" id="KW-1185">Reference proteome</keyword>
<dbReference type="EMBL" id="FNJL01000005">
    <property type="protein sequence ID" value="SDO96742.1"/>
    <property type="molecule type" value="Genomic_DNA"/>
</dbReference>
<keyword evidence="2" id="KW-0624">Polysaccharide degradation</keyword>
<keyword evidence="1 2" id="KW-0456">Lyase</keyword>
<dbReference type="PANTHER" id="PTHR31683">
    <property type="entry name" value="PECTATE LYASE 18-RELATED"/>
    <property type="match status" value="1"/>
</dbReference>
<feature type="signal peptide" evidence="3">
    <location>
        <begin position="1"/>
        <end position="38"/>
    </location>
</feature>
<dbReference type="GO" id="GO:0030570">
    <property type="term" value="F:pectate lyase activity"/>
    <property type="evidence" value="ECO:0007669"/>
    <property type="project" value="InterPro"/>
</dbReference>
<dbReference type="SMART" id="SM00656">
    <property type="entry name" value="Amb_all"/>
    <property type="match status" value="1"/>
</dbReference>
<dbReference type="OrthoDB" id="9804661at2"/>
<evidence type="ECO:0000256" key="2">
    <source>
        <dbReference type="RuleBase" id="RU361173"/>
    </source>
</evidence>
<evidence type="ECO:0000256" key="1">
    <source>
        <dbReference type="ARBA" id="ARBA00023239"/>
    </source>
</evidence>
<feature type="domain" description="Pectate lyase" evidence="4">
    <location>
        <begin position="160"/>
        <end position="428"/>
    </location>
</feature>
<dbReference type="Proteomes" id="UP000199317">
    <property type="component" value="Unassembled WGS sequence"/>
</dbReference>
<feature type="chain" id="PRO_5011781998" evidence="3">
    <location>
        <begin position="39"/>
        <end position="528"/>
    </location>
</feature>
<evidence type="ECO:0000256" key="3">
    <source>
        <dbReference type="SAM" id="SignalP"/>
    </source>
</evidence>
<evidence type="ECO:0000313" key="6">
    <source>
        <dbReference type="Proteomes" id="UP000199317"/>
    </source>
</evidence>
<keyword evidence="2" id="KW-0964">Secreted</keyword>
<dbReference type="InterPro" id="IPR011050">
    <property type="entry name" value="Pectin_lyase_fold/virulence"/>
</dbReference>
<accession>A0A1H0NVF9</accession>